<feature type="non-terminal residue" evidence="1">
    <location>
        <position position="1"/>
    </location>
</feature>
<dbReference type="EMBL" id="CAKOES020000311">
    <property type="protein sequence ID" value="CAH2330162.1"/>
    <property type="molecule type" value="Genomic_DNA"/>
</dbReference>
<sequence>AIGRQWLNIQPPDLMQCMRAVHTTKRYEIEARKLRPSKRYWEIAWQLWDDWYTKSASIQQTTTNTDDYPQAGMLK</sequence>
<keyword evidence="2" id="KW-1185">Reference proteome</keyword>
<dbReference type="AlphaFoldDB" id="A0AAD1TRN5"/>
<protein>
    <submittedName>
        <fullName evidence="1">Uncharacterized protein</fullName>
    </submittedName>
</protein>
<dbReference type="Proteomes" id="UP001295444">
    <property type="component" value="Unassembled WGS sequence"/>
</dbReference>
<evidence type="ECO:0000313" key="2">
    <source>
        <dbReference type="Proteomes" id="UP001295444"/>
    </source>
</evidence>
<reference evidence="1" key="1">
    <citation type="submission" date="2022-03" db="EMBL/GenBank/DDBJ databases">
        <authorList>
            <person name="Alioto T."/>
            <person name="Alioto T."/>
            <person name="Gomez Garrido J."/>
        </authorList>
    </citation>
    <scope>NUCLEOTIDE SEQUENCE</scope>
</reference>
<comment type="caution">
    <text evidence="1">The sequence shown here is derived from an EMBL/GenBank/DDBJ whole genome shotgun (WGS) entry which is preliminary data.</text>
</comment>
<gene>
    <name evidence="1" type="ORF">PECUL_23A029682</name>
</gene>
<accession>A0AAD1TRN5</accession>
<name>A0AAD1TRN5_PELCU</name>
<organism evidence="1 2">
    <name type="scientific">Pelobates cultripes</name>
    <name type="common">Western spadefoot toad</name>
    <dbReference type="NCBI Taxonomy" id="61616"/>
    <lineage>
        <taxon>Eukaryota</taxon>
        <taxon>Metazoa</taxon>
        <taxon>Chordata</taxon>
        <taxon>Craniata</taxon>
        <taxon>Vertebrata</taxon>
        <taxon>Euteleostomi</taxon>
        <taxon>Amphibia</taxon>
        <taxon>Batrachia</taxon>
        <taxon>Anura</taxon>
        <taxon>Pelobatoidea</taxon>
        <taxon>Pelobatidae</taxon>
        <taxon>Pelobates</taxon>
    </lineage>
</organism>
<proteinExistence type="predicted"/>
<evidence type="ECO:0000313" key="1">
    <source>
        <dbReference type="EMBL" id="CAH2330162.1"/>
    </source>
</evidence>